<reference evidence="1 2" key="1">
    <citation type="submission" date="2016-01" db="EMBL/GenBank/DDBJ databases">
        <authorList>
            <person name="Oliw E.H."/>
        </authorList>
    </citation>
    <scope>NUCLEOTIDE SEQUENCE [LARGE SCALE GENOMIC DNA]</scope>
    <source>
        <strain evidence="1 2">DY10</strain>
    </source>
</reference>
<name>A0A1P9WVR8_9BACT</name>
<dbReference type="EMBL" id="CP014263">
    <property type="protein sequence ID" value="AQG79469.1"/>
    <property type="molecule type" value="Genomic_DNA"/>
</dbReference>
<evidence type="ECO:0000313" key="2">
    <source>
        <dbReference type="Proteomes" id="UP000187941"/>
    </source>
</evidence>
<organism evidence="1 2">
    <name type="scientific">Spirosoma montaniterrae</name>
    <dbReference type="NCBI Taxonomy" id="1178516"/>
    <lineage>
        <taxon>Bacteria</taxon>
        <taxon>Pseudomonadati</taxon>
        <taxon>Bacteroidota</taxon>
        <taxon>Cytophagia</taxon>
        <taxon>Cytophagales</taxon>
        <taxon>Cytophagaceae</taxon>
        <taxon>Spirosoma</taxon>
    </lineage>
</organism>
<dbReference type="KEGG" id="smon:AWR27_09140"/>
<dbReference type="AlphaFoldDB" id="A0A1P9WVR8"/>
<sequence>MAGFVIAINIRSLTRRTNEQDYAQYRQPDLFQSFKIDSGNLVWGDDWDIIYPTWDLHDGRIW</sequence>
<dbReference type="STRING" id="1178516.AWR27_09140"/>
<evidence type="ECO:0000313" key="1">
    <source>
        <dbReference type="EMBL" id="AQG79469.1"/>
    </source>
</evidence>
<keyword evidence="2" id="KW-1185">Reference proteome</keyword>
<dbReference type="Proteomes" id="UP000187941">
    <property type="component" value="Chromosome"/>
</dbReference>
<gene>
    <name evidence="1" type="ORF">AWR27_09140</name>
</gene>
<accession>A0A1P9WVR8</accession>
<proteinExistence type="predicted"/>
<protein>
    <submittedName>
        <fullName evidence="1">Uncharacterized protein</fullName>
    </submittedName>
</protein>